<feature type="compositionally biased region" description="Basic residues" evidence="10">
    <location>
        <begin position="312"/>
        <end position="324"/>
    </location>
</feature>
<sequence>MSDTDEPVSKFIDQYKNYGRTDAILQEERRQRLLDKQKRCRELELDAGRPGLLEELETEQHPDESMECQQSQTKRSQKRVRIITSKLFANKVQRSEWMHERPDDLAQWLVRPCPVGQRCLLVFRQRLAIAFNKRGRSIAAIRTKRPLRDAIVLDCILANDRTFYILDALVLAQVDLVNCDCQFRFAWIESKFYDNSLGELLETKTANGKEGFRLSMLPSYDLAHHSAMENCWSHYPAFPNATPKLDGYLFYHKESHYVYGKTPLVVWLFAFMLNDVLKLPAGLVNEGYLCDKPARYTGNYAEYIEEFDRMQAKRKRKPRTKKPPTRAMDTTGESVDDHPDDTTLWEAMEAAPLDSDDDDLCPNEEDAMRQLEME</sequence>
<keyword evidence="9" id="KW-0539">Nucleus</keyword>
<organism evidence="12 13">
    <name type="scientific">Anopheles culicifacies</name>
    <dbReference type="NCBI Taxonomy" id="139723"/>
    <lineage>
        <taxon>Eukaryota</taxon>
        <taxon>Metazoa</taxon>
        <taxon>Ecdysozoa</taxon>
        <taxon>Arthropoda</taxon>
        <taxon>Hexapoda</taxon>
        <taxon>Insecta</taxon>
        <taxon>Pterygota</taxon>
        <taxon>Neoptera</taxon>
        <taxon>Endopterygota</taxon>
        <taxon>Diptera</taxon>
        <taxon>Nematocera</taxon>
        <taxon>Culicoidea</taxon>
        <taxon>Culicidae</taxon>
        <taxon>Anophelinae</taxon>
        <taxon>Anopheles</taxon>
        <taxon>culicifacies species complex</taxon>
    </lineage>
</organism>
<evidence type="ECO:0000256" key="3">
    <source>
        <dbReference type="ARBA" id="ARBA00004496"/>
    </source>
</evidence>
<dbReference type="PANTHER" id="PTHR13403">
    <property type="entry name" value="SNURPORTIN1 RNUT1 PROTEIN RNA, U TRANSPORTER 1"/>
    <property type="match status" value="1"/>
</dbReference>
<protein>
    <recommendedName>
        <fullName evidence="5">Snurportin-1</fullName>
    </recommendedName>
</protein>
<keyword evidence="6" id="KW-0813">Transport</keyword>
<evidence type="ECO:0000256" key="8">
    <source>
        <dbReference type="ARBA" id="ARBA00022884"/>
    </source>
</evidence>
<feature type="domain" description="Snurportin-1 m3G cap-binding" evidence="11">
    <location>
        <begin position="94"/>
        <end position="268"/>
    </location>
</feature>
<feature type="region of interest" description="Disordered" evidence="10">
    <location>
        <begin position="312"/>
        <end position="374"/>
    </location>
</feature>
<name>A0A182LRQ8_9DIPT</name>
<evidence type="ECO:0000256" key="10">
    <source>
        <dbReference type="SAM" id="MobiDB-lite"/>
    </source>
</evidence>
<dbReference type="SUPFAM" id="SSF56091">
    <property type="entry name" value="DNA ligase/mRNA capping enzyme, catalytic domain"/>
    <property type="match status" value="1"/>
</dbReference>
<keyword evidence="7" id="KW-0963">Cytoplasm</keyword>
<comment type="similarity">
    <text evidence="4">Belongs to the snurportin family.</text>
</comment>
<evidence type="ECO:0000256" key="5">
    <source>
        <dbReference type="ARBA" id="ARBA00016034"/>
    </source>
</evidence>
<reference evidence="13" key="1">
    <citation type="submission" date="2013-09" db="EMBL/GenBank/DDBJ databases">
        <title>The Genome Sequence of Anopheles culicifacies species A.</title>
        <authorList>
            <consortium name="The Broad Institute Genomics Platform"/>
            <person name="Neafsey D.E."/>
            <person name="Besansky N."/>
            <person name="Howell P."/>
            <person name="Walton C."/>
            <person name="Young S.K."/>
            <person name="Zeng Q."/>
            <person name="Gargeya S."/>
            <person name="Fitzgerald M."/>
            <person name="Haas B."/>
            <person name="Abouelleil A."/>
            <person name="Allen A.W."/>
            <person name="Alvarado L."/>
            <person name="Arachchi H.M."/>
            <person name="Berlin A.M."/>
            <person name="Chapman S.B."/>
            <person name="Gainer-Dewar J."/>
            <person name="Goldberg J."/>
            <person name="Griggs A."/>
            <person name="Gujja S."/>
            <person name="Hansen M."/>
            <person name="Howarth C."/>
            <person name="Imamovic A."/>
            <person name="Ireland A."/>
            <person name="Larimer J."/>
            <person name="McCowan C."/>
            <person name="Murphy C."/>
            <person name="Pearson M."/>
            <person name="Poon T.W."/>
            <person name="Priest M."/>
            <person name="Roberts A."/>
            <person name="Saif S."/>
            <person name="Shea T."/>
            <person name="Sisk P."/>
            <person name="Sykes S."/>
            <person name="Wortman J."/>
            <person name="Nusbaum C."/>
            <person name="Birren B."/>
        </authorList>
    </citation>
    <scope>NUCLEOTIDE SEQUENCE [LARGE SCALE GENOMIC DNA]</scope>
    <source>
        <strain evidence="13">A-37</strain>
    </source>
</reference>
<dbReference type="Proteomes" id="UP000075883">
    <property type="component" value="Unassembled WGS sequence"/>
</dbReference>
<dbReference type="InterPro" id="IPR017336">
    <property type="entry name" value="Snurportin-1"/>
</dbReference>
<dbReference type="VEuPathDB" id="VectorBase:ACUA000324"/>
<dbReference type="GO" id="GO:0003723">
    <property type="term" value="F:RNA binding"/>
    <property type="evidence" value="ECO:0007669"/>
    <property type="project" value="UniProtKB-KW"/>
</dbReference>
<dbReference type="GO" id="GO:0005737">
    <property type="term" value="C:cytoplasm"/>
    <property type="evidence" value="ECO:0007669"/>
    <property type="project" value="UniProtKB-SubCell"/>
</dbReference>
<evidence type="ECO:0000259" key="11">
    <source>
        <dbReference type="Pfam" id="PF21974"/>
    </source>
</evidence>
<comment type="function">
    <text evidence="1">Functions as an U snRNP-specific nuclear import adapter. Involved in the trimethylguanosine (m3G)-cap-dependent nuclear import of U snRNPs. Binds specifically to the terminal m3G-cap U snRNAs.</text>
</comment>
<evidence type="ECO:0000313" key="12">
    <source>
        <dbReference type="EnsemblMetazoa" id="ACUA000324-PA"/>
    </source>
</evidence>
<keyword evidence="8" id="KW-0694">RNA-binding</keyword>
<proteinExistence type="inferred from homology"/>
<feature type="region of interest" description="Disordered" evidence="10">
    <location>
        <begin position="51"/>
        <end position="75"/>
    </location>
</feature>
<dbReference type="CDD" id="cd09232">
    <property type="entry name" value="Snurportin-1_C"/>
    <property type="match status" value="1"/>
</dbReference>
<feature type="compositionally biased region" description="Acidic residues" evidence="10">
    <location>
        <begin position="354"/>
        <end position="365"/>
    </location>
</feature>
<evidence type="ECO:0000256" key="7">
    <source>
        <dbReference type="ARBA" id="ARBA00022490"/>
    </source>
</evidence>
<dbReference type="Gene3D" id="3.30.470.30">
    <property type="entry name" value="DNA ligase/mRNA capping enzyme"/>
    <property type="match status" value="1"/>
</dbReference>
<evidence type="ECO:0000256" key="9">
    <source>
        <dbReference type="ARBA" id="ARBA00023242"/>
    </source>
</evidence>
<comment type="subcellular location">
    <subcellularLocation>
        <location evidence="3">Cytoplasm</location>
    </subcellularLocation>
    <subcellularLocation>
        <location evidence="2">Nucleus</location>
    </subcellularLocation>
</comment>
<accession>A0A182LRQ8</accession>
<dbReference type="EnsemblMetazoa" id="ACUA000324-RA">
    <property type="protein sequence ID" value="ACUA000324-PA"/>
    <property type="gene ID" value="ACUA000324"/>
</dbReference>
<dbReference type="GO" id="GO:0005634">
    <property type="term" value="C:nucleus"/>
    <property type="evidence" value="ECO:0007669"/>
    <property type="project" value="UniProtKB-SubCell"/>
</dbReference>
<evidence type="ECO:0000256" key="6">
    <source>
        <dbReference type="ARBA" id="ARBA00022448"/>
    </source>
</evidence>
<evidence type="ECO:0000256" key="2">
    <source>
        <dbReference type="ARBA" id="ARBA00004123"/>
    </source>
</evidence>
<reference evidence="12" key="2">
    <citation type="submission" date="2020-05" db="UniProtKB">
        <authorList>
            <consortium name="EnsemblMetazoa"/>
        </authorList>
    </citation>
    <scope>IDENTIFICATION</scope>
    <source>
        <strain evidence="12">A-37</strain>
    </source>
</reference>
<dbReference type="PANTHER" id="PTHR13403:SF6">
    <property type="entry name" value="SNURPORTIN-1"/>
    <property type="match status" value="1"/>
</dbReference>
<keyword evidence="13" id="KW-1185">Reference proteome</keyword>
<dbReference type="STRING" id="139723.A0A182LRQ8"/>
<dbReference type="Pfam" id="PF21974">
    <property type="entry name" value="SPN1_m3Gcap_bd"/>
    <property type="match status" value="1"/>
</dbReference>
<dbReference type="GO" id="GO:0061015">
    <property type="term" value="P:snRNA import into nucleus"/>
    <property type="evidence" value="ECO:0007669"/>
    <property type="project" value="InterPro"/>
</dbReference>
<evidence type="ECO:0000256" key="4">
    <source>
        <dbReference type="ARBA" id="ARBA00007540"/>
    </source>
</evidence>
<dbReference type="AlphaFoldDB" id="A0A182LRQ8"/>
<evidence type="ECO:0000256" key="1">
    <source>
        <dbReference type="ARBA" id="ARBA00003975"/>
    </source>
</evidence>
<dbReference type="EMBL" id="AXCM01001604">
    <property type="status" value="NOT_ANNOTATED_CDS"/>
    <property type="molecule type" value="Genomic_DNA"/>
</dbReference>
<evidence type="ECO:0000313" key="13">
    <source>
        <dbReference type="Proteomes" id="UP000075883"/>
    </source>
</evidence>
<dbReference type="InterPro" id="IPR047857">
    <property type="entry name" value="Snurportin1_C"/>
</dbReference>